<organism evidence="1 2">
    <name type="scientific">Dyadobacter chenhuakuii</name>
    <dbReference type="NCBI Taxonomy" id="2909339"/>
    <lineage>
        <taxon>Bacteria</taxon>
        <taxon>Pseudomonadati</taxon>
        <taxon>Bacteroidota</taxon>
        <taxon>Cytophagia</taxon>
        <taxon>Cytophagales</taxon>
        <taxon>Spirosomataceae</taxon>
        <taxon>Dyadobacter</taxon>
    </lineage>
</organism>
<name>A0ABY4XLV2_9BACT</name>
<evidence type="ECO:0000313" key="2">
    <source>
        <dbReference type="Proteomes" id="UP001055420"/>
    </source>
</evidence>
<dbReference type="EMBL" id="CP098805">
    <property type="protein sequence ID" value="USJ31420.1"/>
    <property type="molecule type" value="Genomic_DNA"/>
</dbReference>
<accession>A0ABY4XLV2</accession>
<sequence>MNNAAQNRKKIEEALNAGLGAQMNSLLVEYGLPEFAFESLKIENSDKQKRGDSDSSILIGCRWVYDANTGWFICV</sequence>
<gene>
    <name evidence="1" type="ORF">NFI80_01500</name>
</gene>
<evidence type="ECO:0000313" key="1">
    <source>
        <dbReference type="EMBL" id="USJ31420.1"/>
    </source>
</evidence>
<protein>
    <submittedName>
        <fullName evidence="1">Uncharacterized protein</fullName>
    </submittedName>
</protein>
<proteinExistence type="predicted"/>
<keyword evidence="2" id="KW-1185">Reference proteome</keyword>
<dbReference type="Proteomes" id="UP001055420">
    <property type="component" value="Chromosome"/>
</dbReference>
<reference evidence="1" key="1">
    <citation type="submission" date="2022-06" db="EMBL/GenBank/DDBJ databases">
        <title>Novel species in genus Dyadobacter.</title>
        <authorList>
            <person name="Ma C."/>
        </authorList>
    </citation>
    <scope>NUCLEOTIDE SEQUENCE</scope>
    <source>
        <strain evidence="1">CY22</strain>
    </source>
</reference>
<dbReference type="RefSeq" id="WP_235164461.1">
    <property type="nucleotide sequence ID" value="NZ_CP098805.1"/>
</dbReference>